<feature type="non-terminal residue" evidence="4">
    <location>
        <position position="1"/>
    </location>
</feature>
<reference evidence="4" key="1">
    <citation type="journal article" date="2023" name="IScience">
        <title>Live-bearing cockroach genome reveals convergent evolutionary mechanisms linked to viviparity in insects and beyond.</title>
        <authorList>
            <person name="Fouks B."/>
            <person name="Harrison M.C."/>
            <person name="Mikhailova A.A."/>
            <person name="Marchal E."/>
            <person name="English S."/>
            <person name="Carruthers M."/>
            <person name="Jennings E.C."/>
            <person name="Chiamaka E.L."/>
            <person name="Frigard R.A."/>
            <person name="Pippel M."/>
            <person name="Attardo G.M."/>
            <person name="Benoit J.B."/>
            <person name="Bornberg-Bauer E."/>
            <person name="Tobe S.S."/>
        </authorList>
    </citation>
    <scope>NUCLEOTIDE SEQUENCE</scope>
    <source>
        <strain evidence="4">Stay&amp;Tobe</strain>
    </source>
</reference>
<reference evidence="4" key="2">
    <citation type="submission" date="2023-05" db="EMBL/GenBank/DDBJ databases">
        <authorList>
            <person name="Fouks B."/>
        </authorList>
    </citation>
    <scope>NUCLEOTIDE SEQUENCE</scope>
    <source>
        <strain evidence="4">Stay&amp;Tobe</strain>
        <tissue evidence="4">Testes</tissue>
    </source>
</reference>
<proteinExistence type="predicted"/>
<evidence type="ECO:0000256" key="1">
    <source>
        <dbReference type="PROSITE-ProRule" id="PRU00042"/>
    </source>
</evidence>
<feature type="non-terminal residue" evidence="4">
    <location>
        <position position="246"/>
    </location>
</feature>
<evidence type="ECO:0000256" key="2">
    <source>
        <dbReference type="SAM" id="MobiDB-lite"/>
    </source>
</evidence>
<feature type="region of interest" description="Disordered" evidence="2">
    <location>
        <begin position="1"/>
        <end position="54"/>
    </location>
</feature>
<keyword evidence="1" id="KW-0862">Zinc</keyword>
<dbReference type="InterPro" id="IPR036236">
    <property type="entry name" value="Znf_C2H2_sf"/>
</dbReference>
<protein>
    <recommendedName>
        <fullName evidence="3">C2H2-type domain-containing protein</fullName>
    </recommendedName>
</protein>
<dbReference type="Proteomes" id="UP001233999">
    <property type="component" value="Unassembled WGS sequence"/>
</dbReference>
<evidence type="ECO:0000313" key="4">
    <source>
        <dbReference type="EMBL" id="KAJ9584243.1"/>
    </source>
</evidence>
<keyword evidence="1" id="KW-0479">Metal-binding</keyword>
<dbReference type="PROSITE" id="PS00028">
    <property type="entry name" value="ZINC_FINGER_C2H2_1"/>
    <property type="match status" value="1"/>
</dbReference>
<keyword evidence="1" id="KW-0863">Zinc-finger</keyword>
<name>A0AAD7ZQZ0_DIPPU</name>
<feature type="domain" description="C2H2-type" evidence="3">
    <location>
        <begin position="213"/>
        <end position="240"/>
    </location>
</feature>
<feature type="compositionally biased region" description="Polar residues" evidence="2">
    <location>
        <begin position="94"/>
        <end position="107"/>
    </location>
</feature>
<dbReference type="Gene3D" id="3.30.160.60">
    <property type="entry name" value="Classic Zinc Finger"/>
    <property type="match status" value="1"/>
</dbReference>
<gene>
    <name evidence="4" type="ORF">L9F63_021405</name>
</gene>
<dbReference type="Pfam" id="PF12874">
    <property type="entry name" value="zf-met"/>
    <property type="match status" value="1"/>
</dbReference>
<comment type="caution">
    <text evidence="4">The sequence shown here is derived from an EMBL/GenBank/DDBJ whole genome shotgun (WGS) entry which is preliminary data.</text>
</comment>
<accession>A0AAD7ZQZ0</accession>
<dbReference type="AlphaFoldDB" id="A0AAD7ZQZ0"/>
<organism evidence="4 5">
    <name type="scientific">Diploptera punctata</name>
    <name type="common">Pacific beetle cockroach</name>
    <dbReference type="NCBI Taxonomy" id="6984"/>
    <lineage>
        <taxon>Eukaryota</taxon>
        <taxon>Metazoa</taxon>
        <taxon>Ecdysozoa</taxon>
        <taxon>Arthropoda</taxon>
        <taxon>Hexapoda</taxon>
        <taxon>Insecta</taxon>
        <taxon>Pterygota</taxon>
        <taxon>Neoptera</taxon>
        <taxon>Polyneoptera</taxon>
        <taxon>Dictyoptera</taxon>
        <taxon>Blattodea</taxon>
        <taxon>Blaberoidea</taxon>
        <taxon>Blaberidae</taxon>
        <taxon>Diplopterinae</taxon>
        <taxon>Diploptera</taxon>
    </lineage>
</organism>
<dbReference type="SUPFAM" id="SSF57667">
    <property type="entry name" value="beta-beta-alpha zinc fingers"/>
    <property type="match status" value="1"/>
</dbReference>
<evidence type="ECO:0000313" key="5">
    <source>
        <dbReference type="Proteomes" id="UP001233999"/>
    </source>
</evidence>
<feature type="compositionally biased region" description="Basic residues" evidence="2">
    <location>
        <begin position="17"/>
        <end position="27"/>
    </location>
</feature>
<evidence type="ECO:0000259" key="3">
    <source>
        <dbReference type="PROSITE" id="PS50157"/>
    </source>
</evidence>
<sequence>LSYENMNQRCSSETAKKNVKNPRKRKSNAANQGYRTKRRRSRKQNKLPPNLKPEIDINNTVQQLKQVAEKNESKLPPNLELTINVNDTQQLKQVVPTNKPESQTKIQIQAPRKKRGPKPKVANINRENNESNNSFLLCKPTNSLLGTVDVPGGESNPADELPSHILVTKIPGICNIYTCTICERTVTSKKCVLDHKCTKVADNESTEEKPEVYKCEVCGMVFTRHVTLLAHKDRHFFSQSESDSDG</sequence>
<dbReference type="EMBL" id="JASPKZ010007438">
    <property type="protein sequence ID" value="KAJ9584243.1"/>
    <property type="molecule type" value="Genomic_DNA"/>
</dbReference>
<dbReference type="SMART" id="SM00355">
    <property type="entry name" value="ZnF_C2H2"/>
    <property type="match status" value="1"/>
</dbReference>
<keyword evidence="5" id="KW-1185">Reference proteome</keyword>
<feature type="region of interest" description="Disordered" evidence="2">
    <location>
        <begin position="94"/>
        <end position="127"/>
    </location>
</feature>
<feature type="compositionally biased region" description="Polar residues" evidence="2">
    <location>
        <begin position="1"/>
        <end position="13"/>
    </location>
</feature>
<feature type="compositionally biased region" description="Basic residues" evidence="2">
    <location>
        <begin position="35"/>
        <end position="45"/>
    </location>
</feature>
<dbReference type="GO" id="GO:0008270">
    <property type="term" value="F:zinc ion binding"/>
    <property type="evidence" value="ECO:0007669"/>
    <property type="project" value="UniProtKB-KW"/>
</dbReference>
<dbReference type="InterPro" id="IPR013087">
    <property type="entry name" value="Znf_C2H2_type"/>
</dbReference>
<dbReference type="PROSITE" id="PS50157">
    <property type="entry name" value="ZINC_FINGER_C2H2_2"/>
    <property type="match status" value="1"/>
</dbReference>